<evidence type="ECO:0000313" key="2">
    <source>
        <dbReference type="EMBL" id="GFQ79797.1"/>
    </source>
</evidence>
<dbReference type="Proteomes" id="UP000887116">
    <property type="component" value="Unassembled WGS sequence"/>
</dbReference>
<dbReference type="AlphaFoldDB" id="A0A8X6FHI5"/>
<name>A0A8X6FHI5_TRICU</name>
<reference evidence="2" key="1">
    <citation type="submission" date="2020-07" db="EMBL/GenBank/DDBJ databases">
        <title>Multicomponent nature underlies the extraordinary mechanical properties of spider dragline silk.</title>
        <authorList>
            <person name="Kono N."/>
            <person name="Nakamura H."/>
            <person name="Mori M."/>
            <person name="Yoshida Y."/>
            <person name="Ohtoshi R."/>
            <person name="Malay A.D."/>
            <person name="Moran D.A.P."/>
            <person name="Tomita M."/>
            <person name="Numata K."/>
            <person name="Arakawa K."/>
        </authorList>
    </citation>
    <scope>NUCLEOTIDE SEQUENCE</scope>
</reference>
<protein>
    <submittedName>
        <fullName evidence="2">Uncharacterized protein</fullName>
    </submittedName>
</protein>
<proteinExistence type="predicted"/>
<feature type="region of interest" description="Disordered" evidence="1">
    <location>
        <begin position="1"/>
        <end position="20"/>
    </location>
</feature>
<sequence>MEIHTRLIHELSLSPPPQRESNSMKVLLIMGKYLGPRNTLGQKRYQNATSSGLTTEYRILYGRRTASRSHRQNLRRGLNAFPPH</sequence>
<evidence type="ECO:0000256" key="1">
    <source>
        <dbReference type="SAM" id="MobiDB-lite"/>
    </source>
</evidence>
<gene>
    <name evidence="2" type="ORF">TNCT_625951</name>
</gene>
<keyword evidence="3" id="KW-1185">Reference proteome</keyword>
<accession>A0A8X6FHI5</accession>
<dbReference type="EMBL" id="BMAO01022138">
    <property type="protein sequence ID" value="GFQ79797.1"/>
    <property type="molecule type" value="Genomic_DNA"/>
</dbReference>
<organism evidence="2 3">
    <name type="scientific">Trichonephila clavata</name>
    <name type="common">Joro spider</name>
    <name type="synonym">Nephila clavata</name>
    <dbReference type="NCBI Taxonomy" id="2740835"/>
    <lineage>
        <taxon>Eukaryota</taxon>
        <taxon>Metazoa</taxon>
        <taxon>Ecdysozoa</taxon>
        <taxon>Arthropoda</taxon>
        <taxon>Chelicerata</taxon>
        <taxon>Arachnida</taxon>
        <taxon>Araneae</taxon>
        <taxon>Araneomorphae</taxon>
        <taxon>Entelegynae</taxon>
        <taxon>Araneoidea</taxon>
        <taxon>Nephilidae</taxon>
        <taxon>Trichonephila</taxon>
    </lineage>
</organism>
<evidence type="ECO:0000313" key="3">
    <source>
        <dbReference type="Proteomes" id="UP000887116"/>
    </source>
</evidence>
<comment type="caution">
    <text evidence="2">The sequence shown here is derived from an EMBL/GenBank/DDBJ whole genome shotgun (WGS) entry which is preliminary data.</text>
</comment>